<organism evidence="2 3">
    <name type="scientific">Durusdinium trenchii</name>
    <dbReference type="NCBI Taxonomy" id="1381693"/>
    <lineage>
        <taxon>Eukaryota</taxon>
        <taxon>Sar</taxon>
        <taxon>Alveolata</taxon>
        <taxon>Dinophyceae</taxon>
        <taxon>Suessiales</taxon>
        <taxon>Symbiodiniaceae</taxon>
        <taxon>Durusdinium</taxon>
    </lineage>
</organism>
<evidence type="ECO:0000313" key="2">
    <source>
        <dbReference type="EMBL" id="CAK9110261.1"/>
    </source>
</evidence>
<name>A0ABP0SD14_9DINO</name>
<feature type="compositionally biased region" description="Basic and acidic residues" evidence="1">
    <location>
        <begin position="41"/>
        <end position="55"/>
    </location>
</feature>
<gene>
    <name evidence="2" type="ORF">CCMP2556_LOCUS51267</name>
</gene>
<dbReference type="EMBL" id="CAXAMN010027361">
    <property type="protein sequence ID" value="CAK9110261.1"/>
    <property type="molecule type" value="Genomic_DNA"/>
</dbReference>
<accession>A0ABP0SD14</accession>
<dbReference type="Proteomes" id="UP001642484">
    <property type="component" value="Unassembled WGS sequence"/>
</dbReference>
<evidence type="ECO:0000313" key="3">
    <source>
        <dbReference type="Proteomes" id="UP001642484"/>
    </source>
</evidence>
<feature type="compositionally biased region" description="Basic and acidic residues" evidence="1">
    <location>
        <begin position="176"/>
        <end position="185"/>
    </location>
</feature>
<feature type="compositionally biased region" description="Basic and acidic residues" evidence="1">
    <location>
        <begin position="63"/>
        <end position="95"/>
    </location>
</feature>
<comment type="caution">
    <text evidence="2">The sequence shown here is derived from an EMBL/GenBank/DDBJ whole genome shotgun (WGS) entry which is preliminary data.</text>
</comment>
<feature type="region of interest" description="Disordered" evidence="1">
    <location>
        <begin position="1"/>
        <end position="267"/>
    </location>
</feature>
<feature type="compositionally biased region" description="Acidic residues" evidence="1">
    <location>
        <begin position="16"/>
        <end position="40"/>
    </location>
</feature>
<protein>
    <submittedName>
        <fullName evidence="2">Uncharacterized protein</fullName>
    </submittedName>
</protein>
<reference evidence="2 3" key="1">
    <citation type="submission" date="2024-02" db="EMBL/GenBank/DDBJ databases">
        <authorList>
            <person name="Chen Y."/>
            <person name="Shah S."/>
            <person name="Dougan E. K."/>
            <person name="Thang M."/>
            <person name="Chan C."/>
        </authorList>
    </citation>
    <scope>NUCLEOTIDE SEQUENCE [LARGE SCALE GENOMIC DNA]</scope>
</reference>
<evidence type="ECO:0000256" key="1">
    <source>
        <dbReference type="SAM" id="MobiDB-lite"/>
    </source>
</evidence>
<sequence length="563" mass="62714">MFWRRLPRGKNAKQDDEQEEEQEEEEQEEEEEGEEKEDLNEEKLPEPDKSEEKLGKASKPKSRKDEPPAKGHRKSVEKPSNDGKPVKSKHEEKLPANRRSRKSSEPEEVAKEQDEEKQPAKRRSRKSSVPQEEVAESGKEPPAKESGKSGPQKASRPKPVESKDEEEPPAKRRSRKSSEPQKCAEEPAVESAATKPKPVESKNAGKSTKRKMASKFDEAGESAPVSIAKSNDGEVDEKEEKKRRQSRKSSAYHTAKRAALAAGKSTEEAKDLAKEADAIFSLEKEVRFSRLAMWILIHTDSCGLFLAGLAVGFLDDPTRGTQFKVQVNKLDPVAQFESLPMGDLWEDANLLCWVIHNSAQNTSDSVTRTCCAASATRSSFTAKVTCRGFASPITLISDKHKRKELQKMFLEHGSFECMELALKKKQIREDSEQKAGGWYTKNKLEQCEKYTKSMIAKAWAWAKSKNQWRVNPIHGEEEIRIIASETFSMNKSQIEELEQSGNISDPEGSLFNSDLVDFNAAPGTAVVPGMGSAAPITSGQAGEQLGNTASVMSFKFPFNNTLM</sequence>
<feature type="compositionally biased region" description="Basic and acidic residues" evidence="1">
    <location>
        <begin position="102"/>
        <end position="119"/>
    </location>
</feature>
<proteinExistence type="predicted"/>
<feature type="compositionally biased region" description="Basic and acidic residues" evidence="1">
    <location>
        <begin position="136"/>
        <end position="147"/>
    </location>
</feature>
<feature type="compositionally biased region" description="Basic residues" evidence="1">
    <location>
        <begin position="1"/>
        <end position="11"/>
    </location>
</feature>
<keyword evidence="3" id="KW-1185">Reference proteome</keyword>